<dbReference type="SUPFAM" id="SSF53067">
    <property type="entry name" value="Actin-like ATPase domain"/>
    <property type="match status" value="2"/>
</dbReference>
<accession>A0A420PNP1</accession>
<evidence type="ECO:0000313" key="4">
    <source>
        <dbReference type="EMBL" id="RKK94122.1"/>
    </source>
</evidence>
<name>A0A420PNP1_FUSOX</name>
<dbReference type="GO" id="GO:0140662">
    <property type="term" value="F:ATP-dependent protein folding chaperone"/>
    <property type="evidence" value="ECO:0007669"/>
    <property type="project" value="InterPro"/>
</dbReference>
<dbReference type="VEuPathDB" id="FungiDB:FOZG_11235"/>
<reference evidence="4 5" key="1">
    <citation type="journal article" date="2018" name="Sci. Rep.">
        <title>Characterisation of pathogen-specific regions and novel effector candidates in Fusarium oxysporum f. sp. cepae.</title>
        <authorList>
            <person name="Armitage A.D."/>
            <person name="Taylor A."/>
            <person name="Sobczyk M.K."/>
            <person name="Baxter L."/>
            <person name="Greenfield B.P."/>
            <person name="Bates H.J."/>
            <person name="Wilson F."/>
            <person name="Jackson A.C."/>
            <person name="Ott S."/>
            <person name="Harrison R.J."/>
            <person name="Clarkson J.P."/>
        </authorList>
    </citation>
    <scope>NUCLEOTIDE SEQUENCE [LARGE SCALE GENOMIC DNA]</scope>
    <source>
        <strain evidence="4 5">Fo_A28</strain>
    </source>
</reference>
<protein>
    <recommendedName>
        <fullName evidence="6">Heat shock 70 kDa protein 12B</fullName>
    </recommendedName>
</protein>
<comment type="caution">
    <text evidence="4">The sequence shown here is derived from an EMBL/GenBank/DDBJ whole genome shotgun (WGS) entry which is preliminary data.</text>
</comment>
<evidence type="ECO:0000256" key="3">
    <source>
        <dbReference type="SAM" id="MobiDB-lite"/>
    </source>
</evidence>
<dbReference type="GO" id="GO:0005524">
    <property type="term" value="F:ATP binding"/>
    <property type="evidence" value="ECO:0007669"/>
    <property type="project" value="UniProtKB-KW"/>
</dbReference>
<dbReference type="VEuPathDB" id="FungiDB:FOIG_11125"/>
<dbReference type="VEuPathDB" id="FungiDB:FOMG_14186"/>
<dbReference type="VEuPathDB" id="FungiDB:FOC1_g10003467"/>
<dbReference type="InterPro" id="IPR013126">
    <property type="entry name" value="Hsp_70_fam"/>
</dbReference>
<evidence type="ECO:0008006" key="6">
    <source>
        <dbReference type="Google" id="ProtNLM"/>
    </source>
</evidence>
<dbReference type="InterPro" id="IPR043129">
    <property type="entry name" value="ATPase_NBD"/>
</dbReference>
<dbReference type="VEuPathDB" id="FungiDB:HZS61_001683"/>
<dbReference type="VEuPathDB" id="FungiDB:FOXG_11731"/>
<dbReference type="PANTHER" id="PTHR14187">
    <property type="entry name" value="ALPHA KINASE/ELONGATION FACTOR 2 KINASE"/>
    <property type="match status" value="1"/>
</dbReference>
<organism evidence="4 5">
    <name type="scientific">Fusarium oxysporum</name>
    <name type="common">Fusarium vascular wilt</name>
    <dbReference type="NCBI Taxonomy" id="5507"/>
    <lineage>
        <taxon>Eukaryota</taxon>
        <taxon>Fungi</taxon>
        <taxon>Dikarya</taxon>
        <taxon>Ascomycota</taxon>
        <taxon>Pezizomycotina</taxon>
        <taxon>Sordariomycetes</taxon>
        <taxon>Hypocreomycetidae</taxon>
        <taxon>Hypocreales</taxon>
        <taxon>Nectriaceae</taxon>
        <taxon>Fusarium</taxon>
        <taxon>Fusarium oxysporum species complex</taxon>
    </lineage>
</organism>
<keyword evidence="1" id="KW-0547">Nucleotide-binding</keyword>
<sequence length="590" mass="65745">MTLRFTKSARPSVKNGSPDEEITSRLGTSALNSKERIIIALDFGTTYSGVAYCFASSCDVRPVVDWLGLEGRTQPKVPTAIAYDPDDSSEFKWGGQLSWRDDHGQGVKLLLDPKQTRPSYLPSANVKSEMKRLPKSAVDVAADFIGSMYNHAMEKIGSRVPREYLDLCEKTFVLSVPAVWSDKAKDSTIQAAKKAGVYPVILIKEPEAAALYTFKTQERALSAGDCFVVCDAGGGTVDLISYEVVATEPTLDLAEVVPGTGNMSGSLGLNKRFAEAVKSLVGEEEWLCLKNTSAWAKAEHQFDQEIKTAFAGDLDDDYVVNFPGANLPDDVCEGLQRDSWFMSGEVVQEIFEPLIADIVRLVKEQVQSAMLERPNKPVKGIFLVGGFGASQYLRIRLEESNPDIQVIQPEDAWAAIVKGAALSRLSHTNVISAKATRHYGVRSWCTYEPMTDKGQPTIIDGIDGEVRTLRMDWYIRKGDNLRRDRDQRYSYMRHIPRSYTDNDLQFEDELWVSDAVVAPAHPTKDIKIICVVESDLSSVNKSLFKKIRGIDGRKWWKVKYDLVISTREAAMKFWLEFDGEEAGAVLARYD</sequence>
<dbReference type="Proteomes" id="UP000285860">
    <property type="component" value="Unassembled WGS sequence"/>
</dbReference>
<feature type="region of interest" description="Disordered" evidence="3">
    <location>
        <begin position="1"/>
        <end position="22"/>
    </location>
</feature>
<dbReference type="CDD" id="cd10170">
    <property type="entry name" value="ASKHA_NBD_HSP70"/>
    <property type="match status" value="1"/>
</dbReference>
<keyword evidence="2" id="KW-0067">ATP-binding</keyword>
<dbReference type="EMBL" id="MRCY01000154">
    <property type="protein sequence ID" value="RKK94122.1"/>
    <property type="molecule type" value="Genomic_DNA"/>
</dbReference>
<dbReference type="VEuPathDB" id="FungiDB:FOC4_g10000395"/>
<evidence type="ECO:0000313" key="5">
    <source>
        <dbReference type="Proteomes" id="UP000285860"/>
    </source>
</evidence>
<gene>
    <name evidence="4" type="ORF">BFJ68_g15279</name>
</gene>
<dbReference type="Gene3D" id="3.30.420.40">
    <property type="match status" value="1"/>
</dbReference>
<dbReference type="Pfam" id="PF00012">
    <property type="entry name" value="HSP70"/>
    <property type="match status" value="1"/>
</dbReference>
<dbReference type="AlphaFoldDB" id="A0A420PNP1"/>
<dbReference type="PANTHER" id="PTHR14187:SF82">
    <property type="entry name" value="FAMILY CHAPERONE, PUTATIVE (AFU_ORTHOLOGUE AFUA_7G08575)-RELATED"/>
    <property type="match status" value="1"/>
</dbReference>
<evidence type="ECO:0000256" key="2">
    <source>
        <dbReference type="ARBA" id="ARBA00022840"/>
    </source>
</evidence>
<proteinExistence type="predicted"/>
<evidence type="ECO:0000256" key="1">
    <source>
        <dbReference type="ARBA" id="ARBA00022741"/>
    </source>
</evidence>